<sequence>MNNSEDLSLLFPNSPFIKVGVACFDIVAGIKVTYRWDLLKNDESYFSKITFDEIFKMNLCNVHRQEEKYYQDIKISKLELPPFGIYMISSIFIVNINSKNTHFSLGIIMKVSDIKNNLHFNNYLTSKMLNLSGVLRNYIIESSPYSQFTPYLKDFLLNITKITLSMNKSSISDYTKQSNQGSNHSNIANKSVYQHDSNNSTSSSDQKVIVRNNIIIPNEKMKKINYNLALENDTVCDFSEIDFSFLAILLTSHIQTQMTTVIECQNIKMAHCIAMFLDRFLLQSQREMSSLEIHECPIPGLFLQFVYHQKTARNKMMAMVDRPTTWARLSDQTIEQIIPIADVILNSNASSDFISHVNQISIKTPAPWACKTVQLVQQAPTSKQIIICDIQMKDIVWSAASYSILAQSIPQTQAQILKPWTWSIFAEKSSPGLPLNVLGPSNLSHEEDLKLVASISQLLDLWHPKVPK</sequence>
<protein>
    <submittedName>
        <fullName evidence="1">Uncharacterized protein</fullName>
    </submittedName>
</protein>
<dbReference type="PANTHER" id="PTHR31855">
    <property type="entry name" value="GUANINE NUCLEOTIDE EXCHANGE C9ORF72"/>
    <property type="match status" value="1"/>
</dbReference>
<keyword evidence="2" id="KW-1185">Reference proteome</keyword>
<evidence type="ECO:0000313" key="1">
    <source>
        <dbReference type="EMBL" id="KAK8838720.1"/>
    </source>
</evidence>
<comment type="caution">
    <text evidence="1">The sequence shown here is derived from an EMBL/GenBank/DDBJ whole genome shotgun (WGS) entry which is preliminary data.</text>
</comment>
<dbReference type="Pfam" id="PF15019">
    <property type="entry name" value="C9orf72-like"/>
    <property type="match status" value="1"/>
</dbReference>
<gene>
    <name evidence="1" type="ORF">M9Y10_032759</name>
</gene>
<organism evidence="1 2">
    <name type="scientific">Tritrichomonas musculus</name>
    <dbReference type="NCBI Taxonomy" id="1915356"/>
    <lineage>
        <taxon>Eukaryota</taxon>
        <taxon>Metamonada</taxon>
        <taxon>Parabasalia</taxon>
        <taxon>Tritrichomonadida</taxon>
        <taxon>Tritrichomonadidae</taxon>
        <taxon>Tritrichomonas</taxon>
    </lineage>
</organism>
<dbReference type="PROSITE" id="PS51835">
    <property type="entry name" value="DENN_C9ORF72"/>
    <property type="match status" value="1"/>
</dbReference>
<evidence type="ECO:0000313" key="2">
    <source>
        <dbReference type="Proteomes" id="UP001470230"/>
    </source>
</evidence>
<dbReference type="PANTHER" id="PTHR31855:SF2">
    <property type="entry name" value="GUANINE NUCLEOTIDE EXCHANGE FACTOR C9ORF72"/>
    <property type="match status" value="1"/>
</dbReference>
<dbReference type="InterPro" id="IPR027819">
    <property type="entry name" value="C9orf72"/>
</dbReference>
<dbReference type="Proteomes" id="UP001470230">
    <property type="component" value="Unassembled WGS sequence"/>
</dbReference>
<dbReference type="EMBL" id="JAPFFF010000054">
    <property type="protein sequence ID" value="KAK8838720.1"/>
    <property type="molecule type" value="Genomic_DNA"/>
</dbReference>
<reference evidence="1 2" key="1">
    <citation type="submission" date="2024-04" db="EMBL/GenBank/DDBJ databases">
        <title>Tritrichomonas musculus Genome.</title>
        <authorList>
            <person name="Alves-Ferreira E."/>
            <person name="Grigg M."/>
            <person name="Lorenzi H."/>
            <person name="Galac M."/>
        </authorList>
    </citation>
    <scope>NUCLEOTIDE SEQUENCE [LARGE SCALE GENOMIC DNA]</scope>
    <source>
        <strain evidence="1 2">EAF2021</strain>
    </source>
</reference>
<name>A0ABR2GXR5_9EUKA</name>
<proteinExistence type="predicted"/>
<accession>A0ABR2GXR5</accession>